<dbReference type="InterPro" id="IPR007263">
    <property type="entry name" value="DCC1-like"/>
</dbReference>
<proteinExistence type="predicted"/>
<dbReference type="PANTHER" id="PTHR34290">
    <property type="entry name" value="SI:CH73-390P7.2"/>
    <property type="match status" value="1"/>
</dbReference>
<evidence type="ECO:0000313" key="2">
    <source>
        <dbReference type="Proteomes" id="UP000033774"/>
    </source>
</evidence>
<reference evidence="1 2" key="1">
    <citation type="submission" date="2015-03" db="EMBL/GenBank/DDBJ databases">
        <title>Draft genome sequence of Elstera litoralis.</title>
        <authorList>
            <person name="Rahalkar M.C."/>
            <person name="Dhakephalkar P.K."/>
            <person name="Pore S.D."/>
            <person name="Arora P."/>
            <person name="Kapse N.G."/>
            <person name="Pandit P.S."/>
        </authorList>
    </citation>
    <scope>NUCLEOTIDE SEQUENCE [LARGE SCALE GENOMIC DNA]</scope>
    <source>
        <strain evidence="1 2">Dia-1</strain>
    </source>
</reference>
<name>A0A0F3IUL5_9PROT</name>
<dbReference type="PANTHER" id="PTHR34290:SF2">
    <property type="entry name" value="OS04G0668800 PROTEIN"/>
    <property type="match status" value="1"/>
</dbReference>
<gene>
    <name evidence="1" type="ORF">VZ95_06355</name>
</gene>
<dbReference type="RefSeq" id="WP_045775109.1">
    <property type="nucleotide sequence ID" value="NZ_LAJY01000128.1"/>
</dbReference>
<dbReference type="Proteomes" id="UP000033774">
    <property type="component" value="Unassembled WGS sequence"/>
</dbReference>
<evidence type="ECO:0000313" key="1">
    <source>
        <dbReference type="EMBL" id="KJV10233.1"/>
    </source>
</evidence>
<keyword evidence="2" id="KW-1185">Reference proteome</keyword>
<dbReference type="OrthoDB" id="9801773at2"/>
<dbReference type="EMBL" id="LAJY01000128">
    <property type="protein sequence ID" value="KJV10233.1"/>
    <property type="molecule type" value="Genomic_DNA"/>
</dbReference>
<dbReference type="AlphaFoldDB" id="A0A0F3IUL5"/>
<sequence>MSKPPVCTTLYNGSCPVCRTEIDHYRAQDARAGLGLGWIDIGRDPEAARARGFDPIAVRKRLHVLDAQGRVHIGVDGFLLLWSHLPRYRWLGRIVGARGIKPLAVALYDRVLAPLLFAWDRRRRGA</sequence>
<dbReference type="GO" id="GO:0015035">
    <property type="term" value="F:protein-disulfide reductase activity"/>
    <property type="evidence" value="ECO:0007669"/>
    <property type="project" value="InterPro"/>
</dbReference>
<protein>
    <recommendedName>
        <fullName evidence="3">Thiol-disulfide oxidoreductase</fullName>
    </recommendedName>
</protein>
<dbReference type="Pfam" id="PF04134">
    <property type="entry name" value="DCC1-like"/>
    <property type="match status" value="1"/>
</dbReference>
<dbReference type="InterPro" id="IPR044691">
    <property type="entry name" value="DCC1_Trx"/>
</dbReference>
<comment type="caution">
    <text evidence="1">The sequence shown here is derived from an EMBL/GenBank/DDBJ whole genome shotgun (WGS) entry which is preliminary data.</text>
</comment>
<evidence type="ECO:0008006" key="3">
    <source>
        <dbReference type="Google" id="ProtNLM"/>
    </source>
</evidence>
<organism evidence="1 2">
    <name type="scientific">Elstera litoralis</name>
    <dbReference type="NCBI Taxonomy" id="552518"/>
    <lineage>
        <taxon>Bacteria</taxon>
        <taxon>Pseudomonadati</taxon>
        <taxon>Pseudomonadota</taxon>
        <taxon>Alphaproteobacteria</taxon>
        <taxon>Rhodospirillales</taxon>
        <taxon>Rhodospirillaceae</taxon>
        <taxon>Elstera</taxon>
    </lineage>
</organism>
<accession>A0A0F3IUL5</accession>